<dbReference type="RefSeq" id="WP_211294955.1">
    <property type="nucleotide sequence ID" value="NZ_LYMM01000014.1"/>
</dbReference>
<evidence type="ECO:0000313" key="2">
    <source>
        <dbReference type="EMBL" id="PNU06070.1"/>
    </source>
</evidence>
<accession>A0A2K2G4V9</accession>
<dbReference type="EMBL" id="LYMM01000014">
    <property type="protein sequence ID" value="PNU06070.1"/>
    <property type="molecule type" value="Genomic_DNA"/>
</dbReference>
<sequence length="460" mass="50872">MRTDPATFDPADRECWIAHGRRPEHAEVLASVWTDYPDLPSDAPLDERMARSRARVAALRPFNDAIREEAERERQRANFACIEKRVASGQIRHFDQAILQARAEHGYNWDAAVLYAQGRYAAEQGWEPRDFSAPPGETSPAYAQGFRDRGGCFEDLFDVARRSYAAAMRQEDRFPAPGKALVSRPAPSSWSSPTDAPRPALWSKRTVIIGAATASNVAAGLMTILQAQPGREMAHIIIADAGRGFRKWPSADLHQIGDPADQLRAMFAGIEPDDLLIVADGADLAWIDRHAGMLPLCRTMERTRNSAIQQRAQLRAWLERGLREGEVLAGGHICWTRLAQGLSGRLGEFVARYADKAQPRGHRIVIELRDGEPATGFMTPQGEPLSPEAIITNKAHMRRRMAAMLRRFASAIPHHRDMAARTARPGNPGVPHERDDQLARHAGQGRASGNPLPGSIDDGR</sequence>
<feature type="region of interest" description="Disordered" evidence="1">
    <location>
        <begin position="413"/>
        <end position="460"/>
    </location>
</feature>
<dbReference type="Proteomes" id="UP000236327">
    <property type="component" value="Unassembled WGS sequence"/>
</dbReference>
<feature type="region of interest" description="Disordered" evidence="1">
    <location>
        <begin position="177"/>
        <end position="197"/>
    </location>
</feature>
<keyword evidence="3" id="KW-1185">Reference proteome</keyword>
<gene>
    <name evidence="2" type="ORF">A8V01_13485</name>
</gene>
<name>A0A2K2G4V9_9SPHN</name>
<organism evidence="2 3">
    <name type="scientific">Novosphingobium guangzhouense</name>
    <dbReference type="NCBI Taxonomy" id="1850347"/>
    <lineage>
        <taxon>Bacteria</taxon>
        <taxon>Pseudomonadati</taxon>
        <taxon>Pseudomonadota</taxon>
        <taxon>Alphaproteobacteria</taxon>
        <taxon>Sphingomonadales</taxon>
        <taxon>Sphingomonadaceae</taxon>
        <taxon>Novosphingobium</taxon>
    </lineage>
</organism>
<evidence type="ECO:0000256" key="1">
    <source>
        <dbReference type="SAM" id="MobiDB-lite"/>
    </source>
</evidence>
<dbReference type="AlphaFoldDB" id="A0A2K2G4V9"/>
<protein>
    <submittedName>
        <fullName evidence="2">Uncharacterized protein</fullName>
    </submittedName>
</protein>
<reference evidence="2 3" key="1">
    <citation type="submission" date="2016-05" db="EMBL/GenBank/DDBJ databases">
        <title>Complete genome sequence of Novosphingobium guangzhouense SA925(T).</title>
        <authorList>
            <person name="Sha S."/>
        </authorList>
    </citation>
    <scope>NUCLEOTIDE SEQUENCE [LARGE SCALE GENOMIC DNA]</scope>
    <source>
        <strain evidence="2 3">SA925</strain>
    </source>
</reference>
<comment type="caution">
    <text evidence="2">The sequence shown here is derived from an EMBL/GenBank/DDBJ whole genome shotgun (WGS) entry which is preliminary data.</text>
</comment>
<proteinExistence type="predicted"/>
<evidence type="ECO:0000313" key="3">
    <source>
        <dbReference type="Proteomes" id="UP000236327"/>
    </source>
</evidence>